<dbReference type="InterPro" id="IPR036890">
    <property type="entry name" value="HATPase_C_sf"/>
</dbReference>
<accession>A0A7W7ZV14</accession>
<dbReference type="Gene3D" id="2.130.10.10">
    <property type="entry name" value="YVTN repeat-like/Quinoprotein amine dehydrogenase"/>
    <property type="match status" value="2"/>
</dbReference>
<feature type="domain" description="Histidine kinase/HSP90-like ATPase" evidence="6">
    <location>
        <begin position="893"/>
        <end position="987"/>
    </location>
</feature>
<dbReference type="SMART" id="SM00387">
    <property type="entry name" value="HATPase_c"/>
    <property type="match status" value="1"/>
</dbReference>
<dbReference type="SUPFAM" id="SSF63829">
    <property type="entry name" value="Calcium-dependent phosphotriesterase"/>
    <property type="match status" value="2"/>
</dbReference>
<evidence type="ECO:0000256" key="2">
    <source>
        <dbReference type="ARBA" id="ARBA00022777"/>
    </source>
</evidence>
<dbReference type="CDD" id="cd16917">
    <property type="entry name" value="HATPase_UhpB-NarQ-NarX-like"/>
    <property type="match status" value="1"/>
</dbReference>
<dbReference type="PANTHER" id="PTHR24421:SF62">
    <property type="entry name" value="SENSORY TRANSDUCTION HISTIDINE KINASE"/>
    <property type="match status" value="1"/>
</dbReference>
<evidence type="ECO:0000259" key="6">
    <source>
        <dbReference type="SMART" id="SM00387"/>
    </source>
</evidence>
<dbReference type="InterPro" id="IPR003594">
    <property type="entry name" value="HATPase_dom"/>
</dbReference>
<evidence type="ECO:0000256" key="5">
    <source>
        <dbReference type="SAM" id="SignalP"/>
    </source>
</evidence>
<evidence type="ECO:0000256" key="1">
    <source>
        <dbReference type="ARBA" id="ARBA00022679"/>
    </source>
</evidence>
<dbReference type="Pfam" id="PF07495">
    <property type="entry name" value="Y_Y_Y"/>
    <property type="match status" value="1"/>
</dbReference>
<proteinExistence type="predicted"/>
<dbReference type="Pfam" id="PF07730">
    <property type="entry name" value="HisKA_3"/>
    <property type="match status" value="1"/>
</dbReference>
<dbReference type="InterPro" id="IPR015943">
    <property type="entry name" value="WD40/YVTN_repeat-like_dom_sf"/>
</dbReference>
<dbReference type="PANTHER" id="PTHR24421">
    <property type="entry name" value="NITRATE/NITRITE SENSOR PROTEIN NARX-RELATED"/>
    <property type="match status" value="1"/>
</dbReference>
<dbReference type="RefSeq" id="WP_184259572.1">
    <property type="nucleotide sequence ID" value="NZ_JACHIO010000025.1"/>
</dbReference>
<keyword evidence="2 7" id="KW-0418">Kinase</keyword>
<dbReference type="AlphaFoldDB" id="A0A7W7ZV14"/>
<dbReference type="GO" id="GO:0016020">
    <property type="term" value="C:membrane"/>
    <property type="evidence" value="ECO:0007669"/>
    <property type="project" value="InterPro"/>
</dbReference>
<evidence type="ECO:0000256" key="3">
    <source>
        <dbReference type="ARBA" id="ARBA00023012"/>
    </source>
</evidence>
<dbReference type="Gene3D" id="3.30.565.10">
    <property type="entry name" value="Histidine kinase-like ATPase, C-terminal domain"/>
    <property type="match status" value="1"/>
</dbReference>
<keyword evidence="5" id="KW-0732">Signal</keyword>
<feature type="transmembrane region" description="Helical" evidence="4">
    <location>
        <begin position="751"/>
        <end position="770"/>
    </location>
</feature>
<keyword evidence="4" id="KW-0472">Membrane</keyword>
<keyword evidence="3" id="KW-0902">Two-component regulatory system</keyword>
<gene>
    <name evidence="7" type="ORF">HDF15_004600</name>
</gene>
<reference evidence="7 8" key="1">
    <citation type="submission" date="2020-08" db="EMBL/GenBank/DDBJ databases">
        <title>Genomic Encyclopedia of Type Strains, Phase IV (KMG-V): Genome sequencing to study the core and pangenomes of soil and plant-associated prokaryotes.</title>
        <authorList>
            <person name="Whitman W."/>
        </authorList>
    </citation>
    <scope>NUCLEOTIDE SEQUENCE [LARGE SCALE GENOMIC DNA]</scope>
    <source>
        <strain evidence="7 8">X5P3</strain>
    </source>
</reference>
<dbReference type="InterPro" id="IPR011110">
    <property type="entry name" value="Reg_prop"/>
</dbReference>
<protein>
    <submittedName>
        <fullName evidence="7">Ligand-binding sensor domain-containing protein/two-component sensor histidine kinase</fullName>
    </submittedName>
</protein>
<evidence type="ECO:0000256" key="4">
    <source>
        <dbReference type="SAM" id="Phobius"/>
    </source>
</evidence>
<organism evidence="7 8">
    <name type="scientific">Granulicella mallensis</name>
    <dbReference type="NCBI Taxonomy" id="940614"/>
    <lineage>
        <taxon>Bacteria</taxon>
        <taxon>Pseudomonadati</taxon>
        <taxon>Acidobacteriota</taxon>
        <taxon>Terriglobia</taxon>
        <taxon>Terriglobales</taxon>
        <taxon>Acidobacteriaceae</taxon>
        <taxon>Granulicella</taxon>
    </lineage>
</organism>
<evidence type="ECO:0000313" key="7">
    <source>
        <dbReference type="EMBL" id="MBB5066224.1"/>
    </source>
</evidence>
<dbReference type="InterPro" id="IPR011123">
    <property type="entry name" value="Y_Y_Y"/>
</dbReference>
<dbReference type="Pfam" id="PF07494">
    <property type="entry name" value="Reg_prop"/>
    <property type="match status" value="1"/>
</dbReference>
<keyword evidence="4" id="KW-1133">Transmembrane helix</keyword>
<dbReference type="GO" id="GO:0046983">
    <property type="term" value="F:protein dimerization activity"/>
    <property type="evidence" value="ECO:0007669"/>
    <property type="project" value="InterPro"/>
</dbReference>
<dbReference type="Proteomes" id="UP000584867">
    <property type="component" value="Unassembled WGS sequence"/>
</dbReference>
<dbReference type="Pfam" id="PF02518">
    <property type="entry name" value="HATPase_c"/>
    <property type="match status" value="1"/>
</dbReference>
<feature type="signal peptide" evidence="5">
    <location>
        <begin position="1"/>
        <end position="22"/>
    </location>
</feature>
<dbReference type="InterPro" id="IPR011712">
    <property type="entry name" value="Sig_transdc_His_kin_sub3_dim/P"/>
</dbReference>
<dbReference type="Gene3D" id="2.60.40.10">
    <property type="entry name" value="Immunoglobulins"/>
    <property type="match status" value="1"/>
</dbReference>
<dbReference type="InterPro" id="IPR050482">
    <property type="entry name" value="Sensor_HK_TwoCompSys"/>
</dbReference>
<comment type="caution">
    <text evidence="7">The sequence shown here is derived from an EMBL/GenBank/DDBJ whole genome shotgun (WGS) entry which is preliminary data.</text>
</comment>
<dbReference type="Gene3D" id="1.20.5.1930">
    <property type="match status" value="1"/>
</dbReference>
<name>A0A7W7ZV14_9BACT</name>
<dbReference type="GO" id="GO:0000155">
    <property type="term" value="F:phosphorelay sensor kinase activity"/>
    <property type="evidence" value="ECO:0007669"/>
    <property type="project" value="InterPro"/>
</dbReference>
<sequence>MSSLVTLAVCCFFFWCAPNANGLEPSTQIAQYGHTAWPTGRSGLTSPPRAIAQTSDGYIWIGTDDGLFRFDGVHFVRWNPPKGEGLPSQNITYLFGAHNGSLYIGTELGMARLTKDAFYIYSDRQRASGPFAEDAQGNVWVGQSSPSSESGSLCKVGETNLECHGDGLGCQRSSAVLSERSGSVWLGCDARIAHWQLNKPPESYPLPALKPLGIIHALAMDQEGSLWAGATCIGSGCGLLKFSDGAWHTFRTPQVDGRKLFVQSLLLDYRNNMWIGTDRGLYKFDQGNLDHYYTTDGLTGKLVHQIFEDKERNLWVVTSAGLDMFRDLPVVSFTTRQGLLDDNASAIEANRDGSVWIGTPGFINILRGQRFSYLKVPHAGNPGNVSIIFRNSQDQMWIVDDGQVFLYRNGRFDPLIGWQNVANHDVVCIAEDVHHQTWLLDHITGTLHYSLVRLKGTTVAETLLVPHALSQIEPDLRDGFWASGLLGGLFRFHDGALDRLPLIESNERILYMKADAEGALWFGGAQSGIVRYFEGRVQRLTSRNGLPCDAGYDTADDGQGSRWFYMRCGIVRVPNSELARWWRDSSYHVQSTIFNGYDDYKLQSYQDEVAAYFPSSGRLWSVSGTGAQRIDPSHLPSNAEPPPVHIEGLLVNHKEFLLNGKHNIPAAPREVEVDYTALSYVVPGRVRFRYRLLGHDKDWTDAGSRRQAFYTDLKPGHYTFQVIGCNNDGVWNNRGALLGFVVLPTWYQTPWFRLTCVSIGFVLVYSLYQLRIQRYSRAMKMRFDERLEERMRLARDLHDTLLQTIQGIKMVADQAKESAYEPAAASAFANRISEWSERASLEGRAALDSLRNSTTEGNDLAAAFRRSFENYVNDGTTSVNLSVTGKSKDMHPIARDEVYRIGDEAIRNACLHSGGQRIDIELVYDENMLLRVRDNGKGIDPMTLQAGKAGHYGLTGMRERATRIGAKLAISSSTQGTQLVLSVPGRAIYASPPLRTKWRGR</sequence>
<keyword evidence="1" id="KW-0808">Transferase</keyword>
<keyword evidence="4" id="KW-0812">Transmembrane</keyword>
<dbReference type="EMBL" id="JACHIO010000025">
    <property type="protein sequence ID" value="MBB5066224.1"/>
    <property type="molecule type" value="Genomic_DNA"/>
</dbReference>
<feature type="chain" id="PRO_5030680802" evidence="5">
    <location>
        <begin position="23"/>
        <end position="1001"/>
    </location>
</feature>
<dbReference type="SUPFAM" id="SSF55874">
    <property type="entry name" value="ATPase domain of HSP90 chaperone/DNA topoisomerase II/histidine kinase"/>
    <property type="match status" value="1"/>
</dbReference>
<dbReference type="InterPro" id="IPR013783">
    <property type="entry name" value="Ig-like_fold"/>
</dbReference>
<evidence type="ECO:0000313" key="8">
    <source>
        <dbReference type="Proteomes" id="UP000584867"/>
    </source>
</evidence>